<evidence type="ECO:0000313" key="3">
    <source>
        <dbReference type="EMBL" id="CDH49483.1"/>
    </source>
</evidence>
<comment type="caution">
    <text evidence="3">The sequence shown here is derived from an EMBL/GenBank/DDBJ whole genome shotgun (WGS) entry which is preliminary data.</text>
</comment>
<feature type="coiled-coil region" evidence="1">
    <location>
        <begin position="382"/>
        <end position="416"/>
    </location>
</feature>
<dbReference type="VEuPathDB" id="FungiDB:LCOR_01225.1"/>
<proteinExistence type="predicted"/>
<sequence>MNDNQNRLDKPNALTTTTTTPNTAFKGLNTTVPFAFKPNPARKLVSWASLPRVGKESSNITTTSPSTRKLQTSHQESNSSATKTIQSNQQQSHHALQKQGTSSKTPFWSNAPSRTTAVKPTSSTPRPQGATPPPSLFSFAPTFHTNVQRHPSTPLSTAVQMLPASASAKLDKSTISKKSHDKENNNYNPGTGVVRVKKEKPDYSSSKLKSVSFAMVRIISCMRVAVTCPDPWSFLLSTSTNDENIPSCTTSTLPRPTTLISDDPVLLTSSTTTTAPSTDDHVSSLAHPITEISNTTSHKSHERINDPISNMTAKPSYTRHPPPPRSNTNSLFSSSVKQHHGDRRKEASSSTISSTSNQLHTEDVDKFAVFLKQTLAQKDAARAAAMEEINTLRGKLQSQEKIIAEYKDQFQRLDQVSTSLSGKQDDMGQGIQQLSSQYTLVKSMLEDLKQMIDNMQQSTTSSSTNQTDTVAQFQDLIAKTTRLQDEQHQMAMKHMSDLEKAVSRNNAMSDRLYELCADMGSLRGKINHAMETSARQRAYIAGTLSTIMEFEIARIKELRQEASAIHVDMNTLSGHFSYVAHTIQSSKQASDLVKSKVGCLRKKIVALEDMMAKEENVCGVDMPNAVGMSAPDTASRDRELDDLRFMVQKAQAEAARQSKLADDSAADGMRLLSEVAFLKAELETQKDRYDVLQESYDKREQERNAADSEKMVLRSTLKKRLNPEPVLVPETADGSLNRLRRRKRPPTSNDLTESPGDIMEDIAMYIKKSNDE</sequence>
<protein>
    <submittedName>
        <fullName evidence="3">Uncharacterized protein</fullName>
    </submittedName>
</protein>
<reference evidence="3" key="1">
    <citation type="submission" date="2013-08" db="EMBL/GenBank/DDBJ databases">
        <title>Gene expansion shapes genome architecture in the human pathogen Lichtheimia corymbifera: an evolutionary genomics analysis in the ancient terrestrial Mucorales (Mucoromycotina).</title>
        <authorList>
            <person name="Schwartze V.U."/>
            <person name="Winter S."/>
            <person name="Shelest E."/>
            <person name="Marcet-Houben M."/>
            <person name="Horn F."/>
            <person name="Wehner S."/>
            <person name="Hoffmann K."/>
            <person name="Riege K."/>
            <person name="Sammeth M."/>
            <person name="Nowrousian M."/>
            <person name="Valiante V."/>
            <person name="Linde J."/>
            <person name="Jacobsen I.D."/>
            <person name="Marz M."/>
            <person name="Brakhage A.A."/>
            <person name="Gabaldon T."/>
            <person name="Bocker S."/>
            <person name="Voigt K."/>
        </authorList>
    </citation>
    <scope>NUCLEOTIDE SEQUENCE [LARGE SCALE GENOMIC DNA]</scope>
    <source>
        <strain evidence="3">FSU 9682</strain>
    </source>
</reference>
<feature type="region of interest" description="Disordered" evidence="2">
    <location>
        <begin position="723"/>
        <end position="756"/>
    </location>
</feature>
<dbReference type="STRING" id="1263082.A0A068RH43"/>
<evidence type="ECO:0000256" key="2">
    <source>
        <dbReference type="SAM" id="MobiDB-lite"/>
    </source>
</evidence>
<keyword evidence="4" id="KW-1185">Reference proteome</keyword>
<feature type="region of interest" description="Disordered" evidence="2">
    <location>
        <begin position="1"/>
        <end position="24"/>
    </location>
</feature>
<dbReference type="Proteomes" id="UP000027586">
    <property type="component" value="Unassembled WGS sequence"/>
</dbReference>
<name>A0A068RH43_9FUNG</name>
<dbReference type="EMBL" id="CBTN010000003">
    <property type="protein sequence ID" value="CDH49483.1"/>
    <property type="molecule type" value="Genomic_DNA"/>
</dbReference>
<keyword evidence="1" id="KW-0175">Coiled coil</keyword>
<feature type="coiled-coil region" evidence="1">
    <location>
        <begin position="675"/>
        <end position="702"/>
    </location>
</feature>
<feature type="region of interest" description="Disordered" evidence="2">
    <location>
        <begin position="52"/>
        <end position="141"/>
    </location>
</feature>
<dbReference type="AlphaFoldDB" id="A0A068RH43"/>
<feature type="compositionally biased region" description="Polar residues" evidence="2">
    <location>
        <begin position="56"/>
        <end position="126"/>
    </location>
</feature>
<feature type="compositionally biased region" description="Polar residues" evidence="2">
    <location>
        <begin position="247"/>
        <end position="260"/>
    </location>
</feature>
<evidence type="ECO:0000313" key="4">
    <source>
        <dbReference type="Proteomes" id="UP000027586"/>
    </source>
</evidence>
<dbReference type="OrthoDB" id="2275158at2759"/>
<gene>
    <name evidence="3" type="ORF">LCOR_01225.1</name>
</gene>
<organism evidence="3 4">
    <name type="scientific">Lichtheimia corymbifera JMRC:FSU:9682</name>
    <dbReference type="NCBI Taxonomy" id="1263082"/>
    <lineage>
        <taxon>Eukaryota</taxon>
        <taxon>Fungi</taxon>
        <taxon>Fungi incertae sedis</taxon>
        <taxon>Mucoromycota</taxon>
        <taxon>Mucoromycotina</taxon>
        <taxon>Mucoromycetes</taxon>
        <taxon>Mucorales</taxon>
        <taxon>Lichtheimiaceae</taxon>
        <taxon>Lichtheimia</taxon>
    </lineage>
</organism>
<evidence type="ECO:0000256" key="1">
    <source>
        <dbReference type="SAM" id="Coils"/>
    </source>
</evidence>
<feature type="compositionally biased region" description="Polar residues" evidence="2">
    <location>
        <begin position="326"/>
        <end position="336"/>
    </location>
</feature>
<feature type="region of interest" description="Disordered" evidence="2">
    <location>
        <begin position="247"/>
        <end position="358"/>
    </location>
</feature>
<feature type="compositionally biased region" description="Low complexity" evidence="2">
    <location>
        <begin position="261"/>
        <end position="277"/>
    </location>
</feature>
<feature type="compositionally biased region" description="Basic and acidic residues" evidence="2">
    <location>
        <begin position="1"/>
        <end position="10"/>
    </location>
</feature>
<feature type="region of interest" description="Disordered" evidence="2">
    <location>
        <begin position="169"/>
        <end position="193"/>
    </location>
</feature>
<accession>A0A068RH43</accession>
<feature type="compositionally biased region" description="Basic and acidic residues" evidence="2">
    <location>
        <begin position="169"/>
        <end position="184"/>
    </location>
</feature>